<feature type="region of interest" description="Disordered" evidence="1">
    <location>
        <begin position="1"/>
        <end position="41"/>
    </location>
</feature>
<sequence length="41" mass="4225">MGEITGPRPVGAQARRRRGVGATVEGHRKGGEITGPRPMGA</sequence>
<evidence type="ECO:0000313" key="3">
    <source>
        <dbReference type="Proteomes" id="UP001187192"/>
    </source>
</evidence>
<evidence type="ECO:0000256" key="1">
    <source>
        <dbReference type="SAM" id="MobiDB-lite"/>
    </source>
</evidence>
<reference evidence="2" key="1">
    <citation type="submission" date="2023-07" db="EMBL/GenBank/DDBJ databases">
        <title>draft genome sequence of fig (Ficus carica).</title>
        <authorList>
            <person name="Takahashi T."/>
            <person name="Nishimura K."/>
        </authorList>
    </citation>
    <scope>NUCLEOTIDE SEQUENCE</scope>
</reference>
<feature type="compositionally biased region" description="Low complexity" evidence="1">
    <location>
        <begin position="1"/>
        <end position="13"/>
    </location>
</feature>
<evidence type="ECO:0000313" key="2">
    <source>
        <dbReference type="EMBL" id="GMN31517.1"/>
    </source>
</evidence>
<keyword evidence="3" id="KW-1185">Reference proteome</keyword>
<dbReference type="AlphaFoldDB" id="A0AA87ZCM9"/>
<accession>A0AA87ZCM9</accession>
<dbReference type="Proteomes" id="UP001187192">
    <property type="component" value="Unassembled WGS sequence"/>
</dbReference>
<gene>
    <name evidence="2" type="ORF">TIFTF001_003288</name>
</gene>
<comment type="caution">
    <text evidence="2">The sequence shown here is derived from an EMBL/GenBank/DDBJ whole genome shotgun (WGS) entry which is preliminary data.</text>
</comment>
<proteinExistence type="predicted"/>
<organism evidence="2 3">
    <name type="scientific">Ficus carica</name>
    <name type="common">Common fig</name>
    <dbReference type="NCBI Taxonomy" id="3494"/>
    <lineage>
        <taxon>Eukaryota</taxon>
        <taxon>Viridiplantae</taxon>
        <taxon>Streptophyta</taxon>
        <taxon>Embryophyta</taxon>
        <taxon>Tracheophyta</taxon>
        <taxon>Spermatophyta</taxon>
        <taxon>Magnoliopsida</taxon>
        <taxon>eudicotyledons</taxon>
        <taxon>Gunneridae</taxon>
        <taxon>Pentapetalae</taxon>
        <taxon>rosids</taxon>
        <taxon>fabids</taxon>
        <taxon>Rosales</taxon>
        <taxon>Moraceae</taxon>
        <taxon>Ficeae</taxon>
        <taxon>Ficus</taxon>
    </lineage>
</organism>
<name>A0AA87ZCM9_FICCA</name>
<dbReference type="EMBL" id="BTGU01000003">
    <property type="protein sequence ID" value="GMN31517.1"/>
    <property type="molecule type" value="Genomic_DNA"/>
</dbReference>
<protein>
    <submittedName>
        <fullName evidence="2">Uncharacterized protein</fullName>
    </submittedName>
</protein>